<gene>
    <name evidence="1" type="ORF">RRG08_049341</name>
</gene>
<proteinExistence type="predicted"/>
<evidence type="ECO:0000313" key="2">
    <source>
        <dbReference type="Proteomes" id="UP001283361"/>
    </source>
</evidence>
<dbReference type="AlphaFoldDB" id="A0AAE0XE30"/>
<name>A0AAE0XE30_9GAST</name>
<reference evidence="1" key="1">
    <citation type="journal article" date="2023" name="G3 (Bethesda)">
        <title>A reference genome for the long-term kleptoplast-retaining sea slug Elysia crispata morphotype clarki.</title>
        <authorList>
            <person name="Eastman K.E."/>
            <person name="Pendleton A.L."/>
            <person name="Shaikh M.A."/>
            <person name="Suttiyut T."/>
            <person name="Ogas R."/>
            <person name="Tomko P."/>
            <person name="Gavelis G."/>
            <person name="Widhalm J.R."/>
            <person name="Wisecaver J.H."/>
        </authorList>
    </citation>
    <scope>NUCLEOTIDE SEQUENCE</scope>
    <source>
        <strain evidence="1">ECLA1</strain>
    </source>
</reference>
<organism evidence="1 2">
    <name type="scientific">Elysia crispata</name>
    <name type="common">lettuce slug</name>
    <dbReference type="NCBI Taxonomy" id="231223"/>
    <lineage>
        <taxon>Eukaryota</taxon>
        <taxon>Metazoa</taxon>
        <taxon>Spiralia</taxon>
        <taxon>Lophotrochozoa</taxon>
        <taxon>Mollusca</taxon>
        <taxon>Gastropoda</taxon>
        <taxon>Heterobranchia</taxon>
        <taxon>Euthyneura</taxon>
        <taxon>Panpulmonata</taxon>
        <taxon>Sacoglossa</taxon>
        <taxon>Placobranchoidea</taxon>
        <taxon>Plakobranchidae</taxon>
        <taxon>Elysia</taxon>
    </lineage>
</organism>
<keyword evidence="2" id="KW-1185">Reference proteome</keyword>
<sequence>MSLRTIGEANWTGELHLRRKRPLDESQGNWEANWTGELYLRRKRLIDESQGNWGGKLDRGRSAGLLFLWYLTQDCGPSCHLDVSLWRTMWSRIWLGQL</sequence>
<comment type="caution">
    <text evidence="1">The sequence shown here is derived from an EMBL/GenBank/DDBJ whole genome shotgun (WGS) entry which is preliminary data.</text>
</comment>
<accession>A0AAE0XE30</accession>
<evidence type="ECO:0000313" key="1">
    <source>
        <dbReference type="EMBL" id="KAK3691035.1"/>
    </source>
</evidence>
<dbReference type="Proteomes" id="UP001283361">
    <property type="component" value="Unassembled WGS sequence"/>
</dbReference>
<protein>
    <submittedName>
        <fullName evidence="1">Uncharacterized protein</fullName>
    </submittedName>
</protein>
<dbReference type="EMBL" id="JAWDGP010008105">
    <property type="protein sequence ID" value="KAK3691035.1"/>
    <property type="molecule type" value="Genomic_DNA"/>
</dbReference>